<keyword evidence="5" id="KW-0547">Nucleotide-binding</keyword>
<feature type="transmembrane region" description="Helical" evidence="9">
    <location>
        <begin position="79"/>
        <end position="100"/>
    </location>
</feature>
<dbReference type="InterPro" id="IPR003593">
    <property type="entry name" value="AAA+_ATPase"/>
</dbReference>
<dbReference type="GO" id="GO:0005524">
    <property type="term" value="F:ATP binding"/>
    <property type="evidence" value="ECO:0007669"/>
    <property type="project" value="UniProtKB-KW"/>
</dbReference>
<dbReference type="PROSITE" id="PS50929">
    <property type="entry name" value="ABC_TM1F"/>
    <property type="match status" value="1"/>
</dbReference>
<evidence type="ECO:0000256" key="2">
    <source>
        <dbReference type="ARBA" id="ARBA00022448"/>
    </source>
</evidence>
<dbReference type="PROSITE" id="PS00211">
    <property type="entry name" value="ABC_TRANSPORTER_1"/>
    <property type="match status" value="1"/>
</dbReference>
<dbReference type="InterPro" id="IPR003439">
    <property type="entry name" value="ABC_transporter-like_ATP-bd"/>
</dbReference>
<dbReference type="Gene3D" id="1.20.1560.10">
    <property type="entry name" value="ABC transporter type 1, transmembrane domain"/>
    <property type="match status" value="1"/>
</dbReference>
<feature type="transmembrane region" description="Helical" evidence="9">
    <location>
        <begin position="155"/>
        <end position="175"/>
    </location>
</feature>
<proteinExistence type="predicted"/>
<dbReference type="FunFam" id="3.40.50.300:FF:000221">
    <property type="entry name" value="Multidrug ABC transporter ATP-binding protein"/>
    <property type="match status" value="1"/>
</dbReference>
<dbReference type="GO" id="GO:0016887">
    <property type="term" value="F:ATP hydrolysis activity"/>
    <property type="evidence" value="ECO:0007669"/>
    <property type="project" value="InterPro"/>
</dbReference>
<evidence type="ECO:0000259" key="11">
    <source>
        <dbReference type="PROSITE" id="PS50929"/>
    </source>
</evidence>
<dbReference type="AlphaFoldDB" id="A0A7C3HG46"/>
<dbReference type="GO" id="GO:0015421">
    <property type="term" value="F:ABC-type oligopeptide transporter activity"/>
    <property type="evidence" value="ECO:0007669"/>
    <property type="project" value="TreeGrafter"/>
</dbReference>
<dbReference type="SUPFAM" id="SSF90123">
    <property type="entry name" value="ABC transporter transmembrane region"/>
    <property type="match status" value="1"/>
</dbReference>
<evidence type="ECO:0000256" key="4">
    <source>
        <dbReference type="ARBA" id="ARBA00022692"/>
    </source>
</evidence>
<dbReference type="InterPro" id="IPR017871">
    <property type="entry name" value="ABC_transporter-like_CS"/>
</dbReference>
<accession>A0A7C3HG46</accession>
<feature type="transmembrane region" description="Helical" evidence="9">
    <location>
        <begin position="181"/>
        <end position="197"/>
    </location>
</feature>
<dbReference type="InterPro" id="IPR011527">
    <property type="entry name" value="ABC1_TM_dom"/>
</dbReference>
<dbReference type="SUPFAM" id="SSF52540">
    <property type="entry name" value="P-loop containing nucleoside triphosphate hydrolases"/>
    <property type="match status" value="1"/>
</dbReference>
<feature type="transmembrane region" description="Helical" evidence="9">
    <location>
        <begin position="268"/>
        <end position="289"/>
    </location>
</feature>
<feature type="domain" description="ABC transmembrane type-1" evidence="11">
    <location>
        <begin position="43"/>
        <end position="327"/>
    </location>
</feature>
<reference evidence="12" key="1">
    <citation type="journal article" date="2020" name="mSystems">
        <title>Genome- and Community-Level Interaction Insights into Carbon Utilization and Element Cycling Functions of Hydrothermarchaeota in Hydrothermal Sediment.</title>
        <authorList>
            <person name="Zhou Z."/>
            <person name="Liu Y."/>
            <person name="Xu W."/>
            <person name="Pan J."/>
            <person name="Luo Z.H."/>
            <person name="Li M."/>
        </authorList>
    </citation>
    <scope>NUCLEOTIDE SEQUENCE [LARGE SCALE GENOMIC DNA]</scope>
    <source>
        <strain evidence="12">SpSt-524</strain>
    </source>
</reference>
<feature type="transmembrane region" description="Helical" evidence="9">
    <location>
        <begin position="40"/>
        <end position="59"/>
    </location>
</feature>
<dbReference type="PROSITE" id="PS50893">
    <property type="entry name" value="ABC_TRANSPORTER_2"/>
    <property type="match status" value="1"/>
</dbReference>
<sequence>MEKSQAASRLSTGVPTQKGLAALRVVPKALRLLREAGAGYLYVVFALTVLQGLLPPAMGLLGKLIVDHLASGSEATARLWVLVGAEGLLAAILAVAFHLSRVFQTVLRERLWQMLSIRVGQHASQLDLDFFEVPQNYDALTKANRELGFRPMMMALNLVTALQQTISVAGFVLVILAFQPLLVVALLVALIPALLVARDSGHITFASYDMTTADGRRAAYFDGLLMSDAAAKELRLFDLAPWLLAQRQAYAQRVIERRLQAAWATGKGFVMAAVVSAGAQYLALAFVAYQAVTGRITLGDFTMLATALVVVRQNLSQALANLGELLENSLFFGDLERFFNFRPKIATPSAPRPLPSIEGYEFTFEHVAFTYTGAPRPVFQNLSFELRAGEATALVGVNGAGKTTIVKLLTRLYEPERGRILLNGVDIREFPLEDYRAIFGVILQDFVRYHLTARENIQVAKVSAPPDLGRLEEAARQARADEVIRSLPLGWETMLGRQFDEQGQALSGGQWQRMALARALYRDAPVLILDEPTAALDAKAEAELFQAYRELTRGKTSLLITHRLNTVRMADRILVLEGGQIVEDGSHHELIQKRGHYYELFTTQAATYGAEINRP</sequence>
<evidence type="ECO:0000256" key="9">
    <source>
        <dbReference type="SAM" id="Phobius"/>
    </source>
</evidence>
<dbReference type="Gene3D" id="3.40.50.300">
    <property type="entry name" value="P-loop containing nucleotide triphosphate hydrolases"/>
    <property type="match status" value="1"/>
</dbReference>
<evidence type="ECO:0000256" key="5">
    <source>
        <dbReference type="ARBA" id="ARBA00022741"/>
    </source>
</evidence>
<keyword evidence="4 9" id="KW-0812">Transmembrane</keyword>
<keyword evidence="3" id="KW-1003">Cell membrane</keyword>
<dbReference type="EMBL" id="DSWI01000035">
    <property type="protein sequence ID" value="HFG21718.1"/>
    <property type="molecule type" value="Genomic_DNA"/>
</dbReference>
<evidence type="ECO:0000256" key="8">
    <source>
        <dbReference type="ARBA" id="ARBA00023136"/>
    </source>
</evidence>
<dbReference type="SMART" id="SM00382">
    <property type="entry name" value="AAA"/>
    <property type="match status" value="1"/>
</dbReference>
<protein>
    <submittedName>
        <fullName evidence="12">ABC transporter ATP-binding protein</fullName>
    </submittedName>
</protein>
<comment type="subcellular location">
    <subcellularLocation>
        <location evidence="1">Cell membrane</location>
        <topology evidence="1">Multi-pass membrane protein</topology>
    </subcellularLocation>
</comment>
<keyword evidence="6 12" id="KW-0067">ATP-binding</keyword>
<evidence type="ECO:0000256" key="1">
    <source>
        <dbReference type="ARBA" id="ARBA00004651"/>
    </source>
</evidence>
<organism evidence="12">
    <name type="scientific">Meiothermus ruber</name>
    <dbReference type="NCBI Taxonomy" id="277"/>
    <lineage>
        <taxon>Bacteria</taxon>
        <taxon>Thermotogati</taxon>
        <taxon>Deinococcota</taxon>
        <taxon>Deinococci</taxon>
        <taxon>Thermales</taxon>
        <taxon>Thermaceae</taxon>
        <taxon>Meiothermus</taxon>
    </lineage>
</organism>
<dbReference type="InterPro" id="IPR027417">
    <property type="entry name" value="P-loop_NTPase"/>
</dbReference>
<evidence type="ECO:0000256" key="7">
    <source>
        <dbReference type="ARBA" id="ARBA00022989"/>
    </source>
</evidence>
<name>A0A7C3HG46_MEIRU</name>
<gene>
    <name evidence="12" type="ORF">ENS82_13590</name>
</gene>
<dbReference type="PANTHER" id="PTHR43394">
    <property type="entry name" value="ATP-DEPENDENT PERMEASE MDL1, MITOCHONDRIAL"/>
    <property type="match status" value="1"/>
</dbReference>
<feature type="domain" description="ABC transporter" evidence="10">
    <location>
        <begin position="362"/>
        <end position="603"/>
    </location>
</feature>
<evidence type="ECO:0000313" key="12">
    <source>
        <dbReference type="EMBL" id="HFG21718.1"/>
    </source>
</evidence>
<dbReference type="GO" id="GO:0005886">
    <property type="term" value="C:plasma membrane"/>
    <property type="evidence" value="ECO:0007669"/>
    <property type="project" value="UniProtKB-SubCell"/>
</dbReference>
<keyword evidence="2" id="KW-0813">Transport</keyword>
<keyword evidence="7 9" id="KW-1133">Transmembrane helix</keyword>
<dbReference type="InterPro" id="IPR036640">
    <property type="entry name" value="ABC1_TM_sf"/>
</dbReference>
<dbReference type="Pfam" id="PF00005">
    <property type="entry name" value="ABC_tran"/>
    <property type="match status" value="1"/>
</dbReference>
<evidence type="ECO:0000256" key="6">
    <source>
        <dbReference type="ARBA" id="ARBA00022840"/>
    </source>
</evidence>
<dbReference type="PANTHER" id="PTHR43394:SF1">
    <property type="entry name" value="ATP-BINDING CASSETTE SUB-FAMILY B MEMBER 10, MITOCHONDRIAL"/>
    <property type="match status" value="1"/>
</dbReference>
<comment type="caution">
    <text evidence="12">The sequence shown here is derived from an EMBL/GenBank/DDBJ whole genome shotgun (WGS) entry which is preliminary data.</text>
</comment>
<evidence type="ECO:0000259" key="10">
    <source>
        <dbReference type="PROSITE" id="PS50893"/>
    </source>
</evidence>
<dbReference type="InterPro" id="IPR039421">
    <property type="entry name" value="Type_1_exporter"/>
</dbReference>
<evidence type="ECO:0000256" key="3">
    <source>
        <dbReference type="ARBA" id="ARBA00022475"/>
    </source>
</evidence>
<keyword evidence="8 9" id="KW-0472">Membrane</keyword>